<dbReference type="InterPro" id="IPR027573">
    <property type="entry name" value="Methyltran_FxLD"/>
</dbReference>
<dbReference type="Gene3D" id="3.40.50.150">
    <property type="entry name" value="Vaccinia Virus protein VP39"/>
    <property type="match status" value="1"/>
</dbReference>
<evidence type="ECO:0000313" key="14">
    <source>
        <dbReference type="Proteomes" id="UP000419138"/>
    </source>
</evidence>
<evidence type="ECO:0000256" key="4">
    <source>
        <dbReference type="ARBA" id="ARBA00013346"/>
    </source>
</evidence>
<evidence type="ECO:0000256" key="5">
    <source>
        <dbReference type="ARBA" id="ARBA00022490"/>
    </source>
</evidence>
<feature type="domain" description="Thiopeptide-type bacteriocin biosynthesis" evidence="12">
    <location>
        <begin position="18"/>
        <end position="256"/>
    </location>
</feature>
<dbReference type="AlphaFoldDB" id="A0A646KRX5"/>
<keyword evidence="14" id="KW-1185">Reference proteome</keyword>
<keyword evidence="8" id="KW-0949">S-adenosyl-L-methionine</keyword>
<proteinExistence type="inferred from homology"/>
<organism evidence="13 14">
    <name type="scientific">Streptomyces jumonjinensis</name>
    <dbReference type="NCBI Taxonomy" id="1945"/>
    <lineage>
        <taxon>Bacteria</taxon>
        <taxon>Bacillati</taxon>
        <taxon>Actinomycetota</taxon>
        <taxon>Actinomycetes</taxon>
        <taxon>Kitasatosporales</taxon>
        <taxon>Streptomycetaceae</taxon>
        <taxon>Streptomyces</taxon>
    </lineage>
</organism>
<evidence type="ECO:0000256" key="6">
    <source>
        <dbReference type="ARBA" id="ARBA00022603"/>
    </source>
</evidence>
<evidence type="ECO:0000256" key="11">
    <source>
        <dbReference type="ARBA" id="ARBA00031350"/>
    </source>
</evidence>
<evidence type="ECO:0000259" key="12">
    <source>
        <dbReference type="Pfam" id="PF14028"/>
    </source>
</evidence>
<dbReference type="GO" id="GO:0032259">
    <property type="term" value="P:methylation"/>
    <property type="evidence" value="ECO:0007669"/>
    <property type="project" value="UniProtKB-KW"/>
</dbReference>
<comment type="caution">
    <text evidence="13">The sequence shown here is derived from an EMBL/GenBank/DDBJ whole genome shotgun (WGS) entry which is preliminary data.</text>
</comment>
<name>A0A646KRX5_STRJU</name>
<keyword evidence="7 13" id="KW-0808">Transferase</keyword>
<dbReference type="InterPro" id="IPR023809">
    <property type="entry name" value="Thiopep_bacteriocin_synth_dom"/>
</dbReference>
<dbReference type="Pfam" id="PF14028">
    <property type="entry name" value="Lant_dehydr_C"/>
    <property type="match status" value="1"/>
</dbReference>
<comment type="subcellular location">
    <subcellularLocation>
        <location evidence="1">Cytoplasm</location>
    </subcellularLocation>
</comment>
<evidence type="ECO:0000256" key="7">
    <source>
        <dbReference type="ARBA" id="ARBA00022679"/>
    </source>
</evidence>
<evidence type="ECO:0000256" key="8">
    <source>
        <dbReference type="ARBA" id="ARBA00022691"/>
    </source>
</evidence>
<dbReference type="PANTHER" id="PTHR11579:SF0">
    <property type="entry name" value="PROTEIN-L-ISOASPARTATE(D-ASPARTATE) O-METHYLTRANSFERASE"/>
    <property type="match status" value="1"/>
</dbReference>
<evidence type="ECO:0000256" key="3">
    <source>
        <dbReference type="ARBA" id="ARBA00011890"/>
    </source>
</evidence>
<dbReference type="EMBL" id="VCLA01000197">
    <property type="protein sequence ID" value="MQT05084.1"/>
    <property type="molecule type" value="Genomic_DNA"/>
</dbReference>
<gene>
    <name evidence="13" type="primary">fxlM</name>
    <name evidence="13" type="ORF">FF041_34605</name>
</gene>
<comment type="similarity">
    <text evidence="2">Belongs to the methyltransferase superfamily. L-isoaspartyl/D-aspartyl protein methyltransferase family.</text>
</comment>
<dbReference type="CDD" id="cd02440">
    <property type="entry name" value="AdoMet_MTases"/>
    <property type="match status" value="1"/>
</dbReference>
<sequence>MVSDYTWPQRLVEFTRTAETEQTAAREIAPALNTVSDVGVRRTWWFIRKSPAWRIRFRPEDADLSVVDDLLDGLRVGGHITNWTPSIYEPETLAFGGEDAMEAAHILFHHDSRYFLERELDGARQGLGQKGTTTLLFSAMLRAAGLDWYEQGDVWARIAVLRPAKLAHPVPPEQSAELDRAVRRLMTADSRSVPGVLSDEWLTAFESAGQALAALARKGRLGRGIRAVLAHHFIFHANRVGLTAADQASLAKLATEHIFHAPDRPNSSGASPVATRVRDMTTAVGDSSTSAQDLRNTLADKLRSAGNLRTSAVETALRAVPRHLFLPGVSMADAYADEPIYTKHDRSGARISAASQPAIVAMMLEQLQLEPGHRVLELGAGTGYNAALMASIVGPSGHVTTIDIDEDLVEDARKHLAAAAITGTDVVLADGALGHSDAAPYDRVIATVGAFETPTAWLEQLAPGGRLVVPLRLAGAASRSVIFERGENGWSSLGSEMNVFMPLRGIGDDSRRLIDLAGTGEIMLQTHKDNTSATDTTTLVGVLETPRHEFWTGVHFVPMESFEWLDLWLACRLPNPIMRMEVEPGTKSSELVTPMFPTMAMATTSAGGSLAYLTIRPAKPAEDGGRRYEVGVVGHGPKAISLAEQVGQEITTWNTDFRTRSVRFEIPDTPRTEAPGTGRFVLDRPNHPITIIWE</sequence>
<evidence type="ECO:0000313" key="13">
    <source>
        <dbReference type="EMBL" id="MQT05084.1"/>
    </source>
</evidence>
<accession>A0A646KRX5</accession>
<dbReference type="EC" id="2.1.1.77" evidence="3"/>
<dbReference type="OrthoDB" id="4035289at2"/>
<dbReference type="Pfam" id="PF01135">
    <property type="entry name" value="PCMT"/>
    <property type="match status" value="1"/>
</dbReference>
<dbReference type="NCBIfam" id="TIGR03891">
    <property type="entry name" value="thiopep_ocin"/>
    <property type="match status" value="1"/>
</dbReference>
<dbReference type="NCBIfam" id="TIGR04364">
    <property type="entry name" value="methyltran_FxLD"/>
    <property type="match status" value="1"/>
</dbReference>
<dbReference type="GO" id="GO:0005737">
    <property type="term" value="C:cytoplasm"/>
    <property type="evidence" value="ECO:0007669"/>
    <property type="project" value="UniProtKB-SubCell"/>
</dbReference>
<evidence type="ECO:0000256" key="1">
    <source>
        <dbReference type="ARBA" id="ARBA00004496"/>
    </source>
</evidence>
<dbReference type="InterPro" id="IPR000682">
    <property type="entry name" value="PCMT"/>
</dbReference>
<dbReference type="SUPFAM" id="SSF53335">
    <property type="entry name" value="S-adenosyl-L-methionine-dependent methyltransferases"/>
    <property type="match status" value="1"/>
</dbReference>
<dbReference type="PANTHER" id="PTHR11579">
    <property type="entry name" value="PROTEIN-L-ISOASPARTATE O-METHYLTRANSFERASE"/>
    <property type="match status" value="1"/>
</dbReference>
<evidence type="ECO:0000256" key="10">
    <source>
        <dbReference type="ARBA" id="ARBA00031323"/>
    </source>
</evidence>
<dbReference type="InterPro" id="IPR029063">
    <property type="entry name" value="SAM-dependent_MTases_sf"/>
</dbReference>
<dbReference type="GO" id="GO:0004719">
    <property type="term" value="F:protein-L-isoaspartate (D-aspartate) O-methyltransferase activity"/>
    <property type="evidence" value="ECO:0007669"/>
    <property type="project" value="UniProtKB-EC"/>
</dbReference>
<reference evidence="13 14" key="1">
    <citation type="submission" date="2019-05" db="EMBL/GenBank/DDBJ databases">
        <title>Comparative genomics and metabolomics analyses of clavulanic acid producing Streptomyces species provides insight into specialized metabolism and evolution of beta-lactam biosynthetic gene clusters.</title>
        <authorList>
            <person name="Moore M.A."/>
            <person name="Cruz-Morales P."/>
            <person name="Barona Gomez F."/>
            <person name="Kapil T."/>
        </authorList>
    </citation>
    <scope>NUCLEOTIDE SEQUENCE [LARGE SCALE GENOMIC DNA]</scope>
    <source>
        <strain evidence="13 14">NRRL 5741</strain>
    </source>
</reference>
<evidence type="ECO:0000256" key="2">
    <source>
        <dbReference type="ARBA" id="ARBA00005369"/>
    </source>
</evidence>
<keyword evidence="6 13" id="KW-0489">Methyltransferase</keyword>
<dbReference type="RefSeq" id="WP_153526323.1">
    <property type="nucleotide sequence ID" value="NZ_JBEPDZ010000002.1"/>
</dbReference>
<evidence type="ECO:0000256" key="9">
    <source>
        <dbReference type="ARBA" id="ARBA00030757"/>
    </source>
</evidence>
<dbReference type="Proteomes" id="UP000419138">
    <property type="component" value="Unassembled WGS sequence"/>
</dbReference>
<protein>
    <recommendedName>
        <fullName evidence="4">Protein-L-isoaspartate O-methyltransferase</fullName>
        <ecNumber evidence="3">2.1.1.77</ecNumber>
    </recommendedName>
    <alternativeName>
        <fullName evidence="11">L-isoaspartyl protein carboxyl methyltransferase</fullName>
    </alternativeName>
    <alternativeName>
        <fullName evidence="9">Protein L-isoaspartyl methyltransferase</fullName>
    </alternativeName>
    <alternativeName>
        <fullName evidence="10">Protein-beta-aspartate methyltransferase</fullName>
    </alternativeName>
</protein>
<keyword evidence="5" id="KW-0963">Cytoplasm</keyword>